<dbReference type="GeneID" id="56731108"/>
<gene>
    <name evidence="3" type="ORF">B7T07_12315</name>
    <name evidence="2" type="ORF">HRR37_17710</name>
</gene>
<keyword evidence="1" id="KW-0732">Signal</keyword>
<feature type="signal peptide" evidence="1">
    <location>
        <begin position="1"/>
        <end position="23"/>
    </location>
</feature>
<dbReference type="AlphaFoldDB" id="A0A2S9U8V1"/>
<evidence type="ECO:0000313" key="3">
    <source>
        <dbReference type="EMBL" id="PUW04625.1"/>
    </source>
</evidence>
<organism evidence="2 5">
    <name type="scientific">Cronobacter sakazakii</name>
    <name type="common">Enterobacter sakazakii</name>
    <dbReference type="NCBI Taxonomy" id="28141"/>
    <lineage>
        <taxon>Bacteria</taxon>
        <taxon>Pseudomonadati</taxon>
        <taxon>Pseudomonadota</taxon>
        <taxon>Gammaproteobacteria</taxon>
        <taxon>Enterobacterales</taxon>
        <taxon>Enterobacteriaceae</taxon>
        <taxon>Cronobacter</taxon>
    </lineage>
</organism>
<dbReference type="RefSeq" id="WP_007888973.1">
    <property type="nucleotide sequence ID" value="NZ_CP011047.1"/>
</dbReference>
<dbReference type="Proteomes" id="UP000244856">
    <property type="component" value="Unassembled WGS sequence"/>
</dbReference>
<evidence type="ECO:0000313" key="5">
    <source>
        <dbReference type="Proteomes" id="UP000548673"/>
    </source>
</evidence>
<comment type="caution">
    <text evidence="2">The sequence shown here is derived from an EMBL/GenBank/DDBJ whole genome shotgun (WGS) entry which is preliminary data.</text>
</comment>
<dbReference type="STRING" id="28141.CSK29544_03649"/>
<evidence type="ECO:0000313" key="4">
    <source>
        <dbReference type="Proteomes" id="UP000244856"/>
    </source>
</evidence>
<proteinExistence type="predicted"/>
<dbReference type="EMBL" id="NCTU01000005">
    <property type="protein sequence ID" value="PUW04625.1"/>
    <property type="molecule type" value="Genomic_DNA"/>
</dbReference>
<evidence type="ECO:0000313" key="2">
    <source>
        <dbReference type="EMBL" id="NYV44158.1"/>
    </source>
</evidence>
<accession>A0A2S9U8V1</accession>
<feature type="chain" id="PRO_5044070741" evidence="1">
    <location>
        <begin position="24"/>
        <end position="100"/>
    </location>
</feature>
<sequence length="100" mass="10913">MVNWFRVAVMSVAVAGFSGATLAQSGGTITFHGAIVEEGCAVAHQATHIEVSCSHGTKMYRQTLSLRGSGVRERHSEWVHSRLDYLNPSHTLGILTLTYR</sequence>
<evidence type="ECO:0000256" key="1">
    <source>
        <dbReference type="SAM" id="SignalP"/>
    </source>
</evidence>
<protein>
    <submittedName>
        <fullName evidence="2">Type 1 fimbrial protein</fullName>
    </submittedName>
</protein>
<dbReference type="EMBL" id="JABTXY010000026">
    <property type="protein sequence ID" value="NYV44158.1"/>
    <property type="molecule type" value="Genomic_DNA"/>
</dbReference>
<reference evidence="2 5" key="2">
    <citation type="submission" date="2020-05" db="EMBL/GenBank/DDBJ databases">
        <title>The draft genome of Cronobacter sakazakii strain 145005.</title>
        <authorList>
            <person name="Yang J."/>
            <person name="Liu L."/>
            <person name="Feng Y."/>
            <person name="Zong Z."/>
        </authorList>
    </citation>
    <scope>NUCLEOTIDE SEQUENCE [LARGE SCALE GENOMIC DNA]</scope>
    <source>
        <strain evidence="2 5">145005</strain>
    </source>
</reference>
<dbReference type="Proteomes" id="UP000548673">
    <property type="component" value="Unassembled WGS sequence"/>
</dbReference>
<dbReference type="KEGG" id="csj:CSK29544_03649"/>
<name>A0A2S9U8V1_CROSK</name>
<reference evidence="3 4" key="1">
    <citation type="submission" date="2017-04" db="EMBL/GenBank/DDBJ databases">
        <title>Cronobacter sakazakii, ST83 Lineage Isolates.</title>
        <authorList>
            <person name="Chase H."/>
            <person name="Tall B."/>
            <person name="Gopinath G."/>
            <person name="Lehner A."/>
        </authorList>
    </citation>
    <scope>NUCLEOTIDE SEQUENCE [LARGE SCALE GENOMIC DNA]</scope>
    <source>
        <strain evidence="3 4">MOD1_Comp15</strain>
    </source>
</reference>